<evidence type="ECO:0000313" key="2">
    <source>
        <dbReference type="Proteomes" id="UP001158048"/>
    </source>
</evidence>
<evidence type="ECO:0000313" key="1">
    <source>
        <dbReference type="EMBL" id="SMQ30423.1"/>
    </source>
</evidence>
<gene>
    <name evidence="1" type="ORF">SAMN04488483_5422</name>
</gene>
<reference evidence="1" key="1">
    <citation type="submission" date="2017-05" db="EMBL/GenBank/DDBJ databases">
        <authorList>
            <person name="Varghese N."/>
            <person name="Submissions S."/>
        </authorList>
    </citation>
    <scope>NUCLEOTIDE SEQUENCE</scope>
    <source>
        <strain evidence="1">LMG 28168</strain>
    </source>
</reference>
<accession>A0ACD2UDL8</accession>
<sequence>MRSTLILMLTTLTYQAASAENCPNLVSTANGSFDLRAHIFNYGDRALPKAREILENRRAQGCAAANSLECHNAIELAAKTVDTLTACNTKKMHHIPAQSQIPQSIQKDSIQNPVQKDTGSSTIARQKKVESRDKKNIPEEVGGASGCPYLTKYLPGANHKPDTYVCINGGTRKCELMGKNEKQEIIYDWVIVSDTSCVHLGDWIDIDQVERDAANSRKSQ</sequence>
<dbReference type="EMBL" id="FXUY01000002">
    <property type="protein sequence ID" value="SMQ30423.1"/>
    <property type="molecule type" value="Genomic_DNA"/>
</dbReference>
<protein>
    <submittedName>
        <fullName evidence="1">Uncharacterized protein</fullName>
    </submittedName>
</protein>
<dbReference type="Proteomes" id="UP001158048">
    <property type="component" value="Unassembled WGS sequence"/>
</dbReference>
<organism evidence="1 2">
    <name type="scientific">Pseudomonas helmanticensis</name>
    <dbReference type="NCBI Taxonomy" id="1471381"/>
    <lineage>
        <taxon>Bacteria</taxon>
        <taxon>Pseudomonadati</taxon>
        <taxon>Pseudomonadota</taxon>
        <taxon>Gammaproteobacteria</taxon>
        <taxon>Pseudomonadales</taxon>
        <taxon>Pseudomonadaceae</taxon>
        <taxon>Pseudomonas</taxon>
    </lineage>
</organism>
<proteinExistence type="predicted"/>
<name>A0ACD2UDL8_9PSED</name>
<keyword evidence="2" id="KW-1185">Reference proteome</keyword>
<comment type="caution">
    <text evidence="1">The sequence shown here is derived from an EMBL/GenBank/DDBJ whole genome shotgun (WGS) entry which is preliminary data.</text>
</comment>